<protein>
    <submittedName>
        <fullName evidence="1">Uncharacterized protein</fullName>
    </submittedName>
</protein>
<dbReference type="EMBL" id="CAJOAY010009200">
    <property type="protein sequence ID" value="CAF4199701.1"/>
    <property type="molecule type" value="Genomic_DNA"/>
</dbReference>
<name>A0A820BDK7_9BILA</name>
<dbReference type="AlphaFoldDB" id="A0A820BDK7"/>
<reference evidence="1" key="1">
    <citation type="submission" date="2021-02" db="EMBL/GenBank/DDBJ databases">
        <authorList>
            <person name="Nowell W R."/>
        </authorList>
    </citation>
    <scope>NUCLEOTIDE SEQUENCE</scope>
</reference>
<dbReference type="Proteomes" id="UP000663881">
    <property type="component" value="Unassembled WGS sequence"/>
</dbReference>
<feature type="non-terminal residue" evidence="1">
    <location>
        <position position="1"/>
    </location>
</feature>
<evidence type="ECO:0000313" key="2">
    <source>
        <dbReference type="Proteomes" id="UP000663881"/>
    </source>
</evidence>
<evidence type="ECO:0000313" key="1">
    <source>
        <dbReference type="EMBL" id="CAF4199701.1"/>
    </source>
</evidence>
<accession>A0A820BDK7</accession>
<proteinExistence type="predicted"/>
<comment type="caution">
    <text evidence="1">The sequence shown here is derived from an EMBL/GenBank/DDBJ whole genome shotgun (WGS) entry which is preliminary data.</text>
</comment>
<gene>
    <name evidence="1" type="ORF">OKA104_LOCUS40920</name>
</gene>
<organism evidence="1 2">
    <name type="scientific">Adineta steineri</name>
    <dbReference type="NCBI Taxonomy" id="433720"/>
    <lineage>
        <taxon>Eukaryota</taxon>
        <taxon>Metazoa</taxon>
        <taxon>Spiralia</taxon>
        <taxon>Gnathifera</taxon>
        <taxon>Rotifera</taxon>
        <taxon>Eurotatoria</taxon>
        <taxon>Bdelloidea</taxon>
        <taxon>Adinetida</taxon>
        <taxon>Adinetidae</taxon>
        <taxon>Adineta</taxon>
    </lineage>
</organism>
<sequence>MASNSSIGTSNKCLKCHQNDVDNNSPLFCTKCSKDIDNDMPNLNKNNNSVALLYLNNGKACQGCATMIRANRYAIMDSKTQ</sequence>